<dbReference type="GO" id="GO:0016020">
    <property type="term" value="C:membrane"/>
    <property type="evidence" value="ECO:0007669"/>
    <property type="project" value="UniProtKB-SubCell"/>
</dbReference>
<evidence type="ECO:0000256" key="2">
    <source>
        <dbReference type="ARBA" id="ARBA00022448"/>
    </source>
</evidence>
<dbReference type="InterPro" id="IPR018488">
    <property type="entry name" value="cNMP-bd_CS"/>
</dbReference>
<dbReference type="InterPro" id="IPR016024">
    <property type="entry name" value="ARM-type_fold"/>
</dbReference>
<evidence type="ECO:0000313" key="13">
    <source>
        <dbReference type="Proteomes" id="UP000664144"/>
    </source>
</evidence>
<evidence type="ECO:0000256" key="8">
    <source>
        <dbReference type="ARBA" id="ARBA00023303"/>
    </source>
</evidence>
<dbReference type="Pfam" id="PF00027">
    <property type="entry name" value="cNMP_binding"/>
    <property type="match status" value="1"/>
</dbReference>
<evidence type="ECO:0000259" key="11">
    <source>
        <dbReference type="PROSITE" id="PS50042"/>
    </source>
</evidence>
<dbReference type="CDD" id="cd00038">
    <property type="entry name" value="CAP_ED"/>
    <property type="match status" value="1"/>
</dbReference>
<evidence type="ECO:0000256" key="1">
    <source>
        <dbReference type="ARBA" id="ARBA00004141"/>
    </source>
</evidence>
<accession>A0A939EVL7</accession>
<keyword evidence="8" id="KW-0407">Ion channel</keyword>
<dbReference type="InterPro" id="IPR014710">
    <property type="entry name" value="RmlC-like_jellyroll"/>
</dbReference>
<evidence type="ECO:0000256" key="4">
    <source>
        <dbReference type="ARBA" id="ARBA00022989"/>
    </source>
</evidence>
<name>A0A939EVL7_9BACT</name>
<evidence type="ECO:0000256" key="5">
    <source>
        <dbReference type="ARBA" id="ARBA00023065"/>
    </source>
</evidence>
<dbReference type="PROSITE" id="PS00889">
    <property type="entry name" value="CNMP_BINDING_2"/>
    <property type="match status" value="1"/>
</dbReference>
<evidence type="ECO:0000256" key="10">
    <source>
        <dbReference type="SAM" id="Phobius"/>
    </source>
</evidence>
<keyword evidence="5" id="KW-0406">Ion transport</keyword>
<organism evidence="12 13">
    <name type="scientific">Hymenobacter telluris</name>
    <dbReference type="NCBI Taxonomy" id="2816474"/>
    <lineage>
        <taxon>Bacteria</taxon>
        <taxon>Pseudomonadati</taxon>
        <taxon>Bacteroidota</taxon>
        <taxon>Cytophagia</taxon>
        <taxon>Cytophagales</taxon>
        <taxon>Hymenobacteraceae</taxon>
        <taxon>Hymenobacter</taxon>
    </lineage>
</organism>
<reference evidence="12" key="1">
    <citation type="submission" date="2021-03" db="EMBL/GenBank/DDBJ databases">
        <authorList>
            <person name="Kim M.K."/>
        </authorList>
    </citation>
    <scope>NUCLEOTIDE SEQUENCE</scope>
    <source>
        <strain evidence="12">BT186</strain>
    </source>
</reference>
<evidence type="ECO:0000256" key="3">
    <source>
        <dbReference type="ARBA" id="ARBA00022692"/>
    </source>
</evidence>
<sequence length="527" mass="57462">MNKVTAGWWAMRSVLGVPWWALLVGAAVLITGVLAWLRYLASNPSLTKDLKPSVAEPRGAGQQTGDFPPEEAAPAPPDPVLIAQHIASLHEKATRTTATNTLVALGDGVLPALQEGLLLATDELPAQRLAQVCAQLGSPAARQALIAVVQAQNLLGRAAALRALSNLAAVPADAPLFQRVVEKELRLAQQLLHGMVDAVPDWQDALRYELRRNLQRLFGLLLQLYERQPLLDVQRSVAHFANERQASPWQALENLLPRPLYQGLHALLGEGRIRHRAQVLDDLLGPLVPTESVQTLVVRGGLQAFSAWTINVALRQWHPQPATVGLLYPHLLASNALVREGAWEVLRRLPVQRPAAYDQLLAAHPGITDLLAASPGPLGGEVSVRERVLLLKATPLFSETPENVLADIVPVVREVRFQPNQEIFAKGALEASLFVIGEGEVAIFNDSRQLASFNKGDFFGELALLDAEPRSATAIACTPTVAFRLDQEDFYNVLAARPEVLHTIMKALCQRLRRQNEQSLVAVAQCL</sequence>
<feature type="domain" description="Cyclic nucleotide-binding" evidence="11">
    <location>
        <begin position="396"/>
        <end position="511"/>
    </location>
</feature>
<dbReference type="EMBL" id="JAFLQZ010000004">
    <property type="protein sequence ID" value="MBO0358036.1"/>
    <property type="molecule type" value="Genomic_DNA"/>
</dbReference>
<keyword evidence="3 10" id="KW-0812">Transmembrane</keyword>
<evidence type="ECO:0000256" key="6">
    <source>
        <dbReference type="ARBA" id="ARBA00023136"/>
    </source>
</evidence>
<dbReference type="PROSITE" id="PS50042">
    <property type="entry name" value="CNMP_BINDING_3"/>
    <property type="match status" value="1"/>
</dbReference>
<comment type="subcellular location">
    <subcellularLocation>
        <location evidence="1">Membrane</location>
        <topology evidence="1">Multi-pass membrane protein</topology>
    </subcellularLocation>
</comment>
<evidence type="ECO:0000256" key="9">
    <source>
        <dbReference type="SAM" id="MobiDB-lite"/>
    </source>
</evidence>
<dbReference type="SUPFAM" id="SSF48371">
    <property type="entry name" value="ARM repeat"/>
    <property type="match status" value="1"/>
</dbReference>
<dbReference type="GO" id="GO:0005221">
    <property type="term" value="F:intracellularly cyclic nucleotide-activated monoatomic cation channel activity"/>
    <property type="evidence" value="ECO:0007669"/>
    <property type="project" value="InterPro"/>
</dbReference>
<dbReference type="PANTHER" id="PTHR45638:SF11">
    <property type="entry name" value="CYCLIC NUCLEOTIDE-GATED CATION CHANNEL SUBUNIT A"/>
    <property type="match status" value="1"/>
</dbReference>
<dbReference type="InterPro" id="IPR000595">
    <property type="entry name" value="cNMP-bd_dom"/>
</dbReference>
<proteinExistence type="predicted"/>
<keyword evidence="7" id="KW-1071">Ligand-gated ion channel</keyword>
<dbReference type="InterPro" id="IPR018490">
    <property type="entry name" value="cNMP-bd_dom_sf"/>
</dbReference>
<dbReference type="PANTHER" id="PTHR45638">
    <property type="entry name" value="CYCLIC NUCLEOTIDE-GATED CATION CHANNEL SUBUNIT A"/>
    <property type="match status" value="1"/>
</dbReference>
<keyword evidence="13" id="KW-1185">Reference proteome</keyword>
<dbReference type="InterPro" id="IPR050866">
    <property type="entry name" value="CNG_cation_channel"/>
</dbReference>
<dbReference type="SUPFAM" id="SSF51206">
    <property type="entry name" value="cAMP-binding domain-like"/>
    <property type="match status" value="1"/>
</dbReference>
<gene>
    <name evidence="12" type="ORF">J0X19_08785</name>
</gene>
<dbReference type="Gene3D" id="2.60.120.10">
    <property type="entry name" value="Jelly Rolls"/>
    <property type="match status" value="1"/>
</dbReference>
<keyword evidence="2" id="KW-0813">Transport</keyword>
<dbReference type="RefSeq" id="WP_206983935.1">
    <property type="nucleotide sequence ID" value="NZ_JAFLQZ010000004.1"/>
</dbReference>
<dbReference type="GO" id="GO:0044877">
    <property type="term" value="F:protein-containing complex binding"/>
    <property type="evidence" value="ECO:0007669"/>
    <property type="project" value="TreeGrafter"/>
</dbReference>
<dbReference type="Proteomes" id="UP000664144">
    <property type="component" value="Unassembled WGS sequence"/>
</dbReference>
<evidence type="ECO:0000256" key="7">
    <source>
        <dbReference type="ARBA" id="ARBA00023286"/>
    </source>
</evidence>
<protein>
    <submittedName>
        <fullName evidence="12">Cyclic nucleotide-binding domain-containing protein</fullName>
    </submittedName>
</protein>
<dbReference type="AlphaFoldDB" id="A0A939EVL7"/>
<keyword evidence="4 10" id="KW-1133">Transmembrane helix</keyword>
<evidence type="ECO:0000313" key="12">
    <source>
        <dbReference type="EMBL" id="MBO0358036.1"/>
    </source>
</evidence>
<dbReference type="SMART" id="SM00100">
    <property type="entry name" value="cNMP"/>
    <property type="match status" value="1"/>
</dbReference>
<feature type="transmembrane region" description="Helical" evidence="10">
    <location>
        <begin position="20"/>
        <end position="41"/>
    </location>
</feature>
<comment type="caution">
    <text evidence="12">The sequence shown here is derived from an EMBL/GenBank/DDBJ whole genome shotgun (WGS) entry which is preliminary data.</text>
</comment>
<feature type="region of interest" description="Disordered" evidence="9">
    <location>
        <begin position="50"/>
        <end position="74"/>
    </location>
</feature>
<keyword evidence="6 10" id="KW-0472">Membrane</keyword>